<organism evidence="1 2">
    <name type="scientific">Rhodococcus jostii</name>
    <dbReference type="NCBI Taxonomy" id="132919"/>
    <lineage>
        <taxon>Bacteria</taxon>
        <taxon>Bacillati</taxon>
        <taxon>Actinomycetota</taxon>
        <taxon>Actinomycetes</taxon>
        <taxon>Mycobacteriales</taxon>
        <taxon>Nocardiaceae</taxon>
        <taxon>Rhodococcus</taxon>
    </lineage>
</organism>
<dbReference type="AlphaFoldDB" id="A0A1H5LW36"/>
<gene>
    <name evidence="1" type="ORF">SAMN04490220_8420</name>
</gene>
<evidence type="ECO:0000313" key="2">
    <source>
        <dbReference type="Proteomes" id="UP000183407"/>
    </source>
</evidence>
<accession>A0A1H5LW36</accession>
<dbReference type="OrthoDB" id="4641925at2"/>
<protein>
    <submittedName>
        <fullName evidence="1">Uncharacterized protein</fullName>
    </submittedName>
</protein>
<sequence>MTLGGLTMALLRFPYRLLRVPLQLVEVITQTHLDEQAPTRLAFERFLIDCDRAAAYLLGDENAARRADTLTRHTAAVHLLIAREHHRVRHRGLILLDE</sequence>
<dbReference type="EMBL" id="FNTL01000005">
    <property type="protein sequence ID" value="SEE80611.1"/>
    <property type="molecule type" value="Genomic_DNA"/>
</dbReference>
<proteinExistence type="predicted"/>
<reference evidence="2" key="1">
    <citation type="submission" date="2016-10" db="EMBL/GenBank/DDBJ databases">
        <authorList>
            <person name="Varghese N."/>
        </authorList>
    </citation>
    <scope>NUCLEOTIDE SEQUENCE [LARGE SCALE GENOMIC DNA]</scope>
    <source>
        <strain evidence="2">DSM 44719</strain>
    </source>
</reference>
<dbReference type="RefSeq" id="WP_073366331.1">
    <property type="nucleotide sequence ID" value="NZ_FNTL01000005.1"/>
</dbReference>
<dbReference type="Proteomes" id="UP000183407">
    <property type="component" value="Unassembled WGS sequence"/>
</dbReference>
<name>A0A1H5LW36_RHOJO</name>
<evidence type="ECO:0000313" key="1">
    <source>
        <dbReference type="EMBL" id="SEE80611.1"/>
    </source>
</evidence>